<dbReference type="InterPro" id="IPR027417">
    <property type="entry name" value="P-loop_NTPase"/>
</dbReference>
<dbReference type="InterPro" id="IPR039430">
    <property type="entry name" value="Thymidylate_kin-like_dom"/>
</dbReference>
<dbReference type="GO" id="GO:0006233">
    <property type="term" value="P:dTDP biosynthetic process"/>
    <property type="evidence" value="ECO:0007669"/>
    <property type="project" value="InterPro"/>
</dbReference>
<keyword evidence="12" id="KW-1185">Reference proteome</keyword>
<evidence type="ECO:0000313" key="11">
    <source>
        <dbReference type="EMBL" id="EME27247.1"/>
    </source>
</evidence>
<dbReference type="Proteomes" id="UP000030680">
    <property type="component" value="Unassembled WGS sequence"/>
</dbReference>
<evidence type="ECO:0000256" key="2">
    <source>
        <dbReference type="ARBA" id="ARBA00009776"/>
    </source>
</evidence>
<evidence type="ECO:0000313" key="12">
    <source>
        <dbReference type="Proteomes" id="UP000030680"/>
    </source>
</evidence>
<evidence type="ECO:0000256" key="6">
    <source>
        <dbReference type="ARBA" id="ARBA00022727"/>
    </source>
</evidence>
<protein>
    <recommendedName>
        <fullName evidence="4">Thymidylate kinase</fullName>
        <ecNumber evidence="3">2.7.4.9</ecNumber>
    </recommendedName>
</protein>
<dbReference type="GO" id="GO:0006227">
    <property type="term" value="P:dUDP biosynthetic process"/>
    <property type="evidence" value="ECO:0007669"/>
    <property type="project" value="TreeGrafter"/>
</dbReference>
<comment type="similarity">
    <text evidence="2">Belongs to the thymidylate kinase family.</text>
</comment>
<dbReference type="EC" id="2.7.4.9" evidence="3"/>
<dbReference type="AlphaFoldDB" id="M2XBH2"/>
<keyword evidence="9" id="KW-0067">ATP-binding</keyword>
<dbReference type="Gramene" id="EME27247">
    <property type="protein sequence ID" value="EME27247"/>
    <property type="gene ID" value="Gasu_52250"/>
</dbReference>
<proteinExistence type="inferred from homology"/>
<dbReference type="PANTHER" id="PTHR10344:SF1">
    <property type="entry name" value="THYMIDYLATE KINASE"/>
    <property type="match status" value="1"/>
</dbReference>
<keyword evidence="5 11" id="KW-0808">Transferase</keyword>
<dbReference type="GO" id="GO:0005829">
    <property type="term" value="C:cytosol"/>
    <property type="evidence" value="ECO:0007669"/>
    <property type="project" value="TreeGrafter"/>
</dbReference>
<evidence type="ECO:0000256" key="8">
    <source>
        <dbReference type="ARBA" id="ARBA00022777"/>
    </source>
</evidence>
<dbReference type="FunFam" id="3.40.50.300:FF:000679">
    <property type="entry name" value="Thymidylate kinase"/>
    <property type="match status" value="1"/>
</dbReference>
<organism evidence="11 12">
    <name type="scientific">Galdieria sulphuraria</name>
    <name type="common">Red alga</name>
    <dbReference type="NCBI Taxonomy" id="130081"/>
    <lineage>
        <taxon>Eukaryota</taxon>
        <taxon>Rhodophyta</taxon>
        <taxon>Bangiophyceae</taxon>
        <taxon>Galdieriales</taxon>
        <taxon>Galdieriaceae</taxon>
        <taxon>Galdieria</taxon>
    </lineage>
</organism>
<dbReference type="PANTHER" id="PTHR10344">
    <property type="entry name" value="THYMIDYLATE KINASE"/>
    <property type="match status" value="1"/>
</dbReference>
<evidence type="ECO:0000256" key="4">
    <source>
        <dbReference type="ARBA" id="ARBA00017144"/>
    </source>
</evidence>
<dbReference type="GO" id="GO:0006235">
    <property type="term" value="P:dTTP biosynthetic process"/>
    <property type="evidence" value="ECO:0007669"/>
    <property type="project" value="TreeGrafter"/>
</dbReference>
<dbReference type="HAMAP" id="MF_00165">
    <property type="entry name" value="Thymidylate_kinase"/>
    <property type="match status" value="1"/>
</dbReference>
<keyword evidence="6" id="KW-0545">Nucleotide biosynthesis</keyword>
<dbReference type="STRING" id="130081.M2XBH2"/>
<evidence type="ECO:0000256" key="5">
    <source>
        <dbReference type="ARBA" id="ARBA00022679"/>
    </source>
</evidence>
<dbReference type="RefSeq" id="XP_005703767.1">
    <property type="nucleotide sequence ID" value="XM_005703710.1"/>
</dbReference>
<keyword evidence="8 11" id="KW-0418">Kinase</keyword>
<dbReference type="GO" id="GO:0004550">
    <property type="term" value="F:nucleoside diphosphate kinase activity"/>
    <property type="evidence" value="ECO:0007669"/>
    <property type="project" value="TreeGrafter"/>
</dbReference>
<evidence type="ECO:0000256" key="9">
    <source>
        <dbReference type="ARBA" id="ARBA00022840"/>
    </source>
</evidence>
<evidence type="ECO:0000256" key="3">
    <source>
        <dbReference type="ARBA" id="ARBA00012980"/>
    </source>
</evidence>
<dbReference type="Pfam" id="PF02223">
    <property type="entry name" value="Thymidylate_kin"/>
    <property type="match status" value="1"/>
</dbReference>
<comment type="pathway">
    <text evidence="1">Pyrimidine metabolism; dTTP biosynthesis.</text>
</comment>
<dbReference type="OMA" id="YWHQFDA"/>
<dbReference type="Gene3D" id="3.40.50.300">
    <property type="entry name" value="P-loop containing nucleotide triphosphate hydrolases"/>
    <property type="match status" value="1"/>
</dbReference>
<sequence>MIYFLKKFLKPKAIGREAFKRNSNEKMSRGALIVLEGLDKSGKTTQIKSCLEILRADGFDVCQLSFPDRTTSTGQLISSFLREQTMLDDRAVHLLFSANRWEKWKEMNDWLSNGTSILVDRYAYSGVAYTASKGYDLDWCLGPDKGFIAPDLVVYLSAPSTVLQGRSGYGEERYENKAFQSRVSETFGKLKTKKWLTVQSDRPIEEITHDIITPMRNIIRSCQSGSLKLGTLWKDG</sequence>
<dbReference type="KEGG" id="gsl:Gasu_52250"/>
<keyword evidence="7" id="KW-0547">Nucleotide-binding</keyword>
<dbReference type="GO" id="GO:0005524">
    <property type="term" value="F:ATP binding"/>
    <property type="evidence" value="ECO:0007669"/>
    <property type="project" value="UniProtKB-KW"/>
</dbReference>
<dbReference type="GO" id="GO:0005739">
    <property type="term" value="C:mitochondrion"/>
    <property type="evidence" value="ECO:0007669"/>
    <property type="project" value="TreeGrafter"/>
</dbReference>
<feature type="domain" description="Thymidylate kinase-like" evidence="10">
    <location>
        <begin position="35"/>
        <end position="211"/>
    </location>
</feature>
<dbReference type="InterPro" id="IPR018094">
    <property type="entry name" value="Thymidylate_kinase"/>
</dbReference>
<dbReference type="CDD" id="cd01672">
    <property type="entry name" value="TMPK"/>
    <property type="match status" value="1"/>
</dbReference>
<name>M2XBH2_GALSU</name>
<dbReference type="GO" id="GO:0005634">
    <property type="term" value="C:nucleus"/>
    <property type="evidence" value="ECO:0007669"/>
    <property type="project" value="TreeGrafter"/>
</dbReference>
<dbReference type="NCBIfam" id="TIGR00041">
    <property type="entry name" value="DTMP_kinase"/>
    <property type="match status" value="1"/>
</dbReference>
<dbReference type="OrthoDB" id="425602at2759"/>
<gene>
    <name evidence="11" type="ORF">Gasu_52250</name>
</gene>
<dbReference type="EMBL" id="KB454535">
    <property type="protein sequence ID" value="EME27247.1"/>
    <property type="molecule type" value="Genomic_DNA"/>
</dbReference>
<evidence type="ECO:0000256" key="7">
    <source>
        <dbReference type="ARBA" id="ARBA00022741"/>
    </source>
</evidence>
<dbReference type="SUPFAM" id="SSF52540">
    <property type="entry name" value="P-loop containing nucleoside triphosphate hydrolases"/>
    <property type="match status" value="1"/>
</dbReference>
<evidence type="ECO:0000256" key="1">
    <source>
        <dbReference type="ARBA" id="ARBA00004992"/>
    </source>
</evidence>
<evidence type="ECO:0000259" key="10">
    <source>
        <dbReference type="Pfam" id="PF02223"/>
    </source>
</evidence>
<accession>M2XBH2</accession>
<dbReference type="GO" id="GO:0004798">
    <property type="term" value="F:dTMP kinase activity"/>
    <property type="evidence" value="ECO:0007669"/>
    <property type="project" value="UniProtKB-EC"/>
</dbReference>
<reference evidence="12" key="1">
    <citation type="journal article" date="2013" name="Science">
        <title>Gene transfer from bacteria and archaea facilitated evolution of an extremophilic eukaryote.</title>
        <authorList>
            <person name="Schonknecht G."/>
            <person name="Chen W.H."/>
            <person name="Ternes C.M."/>
            <person name="Barbier G.G."/>
            <person name="Shrestha R.P."/>
            <person name="Stanke M."/>
            <person name="Brautigam A."/>
            <person name="Baker B.J."/>
            <person name="Banfield J.F."/>
            <person name="Garavito R.M."/>
            <person name="Carr K."/>
            <person name="Wilkerson C."/>
            <person name="Rensing S.A."/>
            <person name="Gagneul D."/>
            <person name="Dickenson N.E."/>
            <person name="Oesterhelt C."/>
            <person name="Lercher M.J."/>
            <person name="Weber A.P."/>
        </authorList>
    </citation>
    <scope>NUCLEOTIDE SEQUENCE [LARGE SCALE GENOMIC DNA]</scope>
    <source>
        <strain evidence="12">074W</strain>
    </source>
</reference>
<dbReference type="GeneID" id="17086174"/>
<dbReference type="eggNOG" id="KOG3327">
    <property type="taxonomic scope" value="Eukaryota"/>
</dbReference>